<dbReference type="KEGG" id="pxi:J5O05_15305"/>
<organism evidence="8 9">
    <name type="scientific">Pseudoalteromonas xiamenensis</name>
    <dbReference type="NCBI Taxonomy" id="882626"/>
    <lineage>
        <taxon>Bacteria</taxon>
        <taxon>Pseudomonadati</taxon>
        <taxon>Pseudomonadota</taxon>
        <taxon>Gammaproteobacteria</taxon>
        <taxon>Alteromonadales</taxon>
        <taxon>Pseudoalteromonadaceae</taxon>
        <taxon>Pseudoalteromonas</taxon>
    </lineage>
</organism>
<evidence type="ECO:0000313" key="9">
    <source>
        <dbReference type="Proteomes" id="UP000664904"/>
    </source>
</evidence>
<dbReference type="GO" id="GO:0044718">
    <property type="term" value="P:siderophore transmembrane transport"/>
    <property type="evidence" value="ECO:0007669"/>
    <property type="project" value="TreeGrafter"/>
</dbReference>
<dbReference type="Proteomes" id="UP000664904">
    <property type="component" value="Chromosome"/>
</dbReference>
<gene>
    <name evidence="8" type="ORF">J5O05_15305</name>
</gene>
<keyword evidence="4" id="KW-0812">Transmembrane</keyword>
<evidence type="ECO:0000256" key="6">
    <source>
        <dbReference type="ARBA" id="ARBA00023136"/>
    </source>
</evidence>
<dbReference type="InterPro" id="IPR036942">
    <property type="entry name" value="Beta-barrel_TonB_sf"/>
</dbReference>
<comment type="subcellular location">
    <subcellularLocation>
        <location evidence="1">Cell outer membrane</location>
        <topology evidence="1">Multi-pass membrane protein</topology>
    </subcellularLocation>
</comment>
<dbReference type="PANTHER" id="PTHR30069:SF29">
    <property type="entry name" value="HEMOGLOBIN AND HEMOGLOBIN-HAPTOGLOBIN-BINDING PROTEIN 1-RELATED"/>
    <property type="match status" value="1"/>
</dbReference>
<evidence type="ECO:0000313" key="8">
    <source>
        <dbReference type="EMBL" id="QTH71158.1"/>
    </source>
</evidence>
<protein>
    <submittedName>
        <fullName evidence="8">TonB-dependent receptor</fullName>
    </submittedName>
</protein>
<proteinExistence type="predicted"/>
<keyword evidence="7" id="KW-0998">Cell outer membrane</keyword>
<evidence type="ECO:0000256" key="1">
    <source>
        <dbReference type="ARBA" id="ARBA00004571"/>
    </source>
</evidence>
<evidence type="ECO:0000256" key="5">
    <source>
        <dbReference type="ARBA" id="ARBA00022729"/>
    </source>
</evidence>
<dbReference type="PROSITE" id="PS51257">
    <property type="entry name" value="PROKAR_LIPOPROTEIN"/>
    <property type="match status" value="1"/>
</dbReference>
<evidence type="ECO:0000256" key="7">
    <source>
        <dbReference type="ARBA" id="ARBA00023237"/>
    </source>
</evidence>
<dbReference type="GO" id="GO:0009279">
    <property type="term" value="C:cell outer membrane"/>
    <property type="evidence" value="ECO:0007669"/>
    <property type="project" value="UniProtKB-SubCell"/>
</dbReference>
<dbReference type="PANTHER" id="PTHR30069">
    <property type="entry name" value="TONB-DEPENDENT OUTER MEMBRANE RECEPTOR"/>
    <property type="match status" value="1"/>
</dbReference>
<dbReference type="EMBL" id="CP072133">
    <property type="protein sequence ID" value="QTH71158.1"/>
    <property type="molecule type" value="Genomic_DNA"/>
</dbReference>
<keyword evidence="9" id="KW-1185">Reference proteome</keyword>
<accession>A0A975DG09</accession>
<sequence length="697" mass="78578">MKTSFSPITQAIVLACTCFTSIVAAEEDGQTRASQKSMERVEVIYKRSSITSEITEDAQKLMDMPGAMGDPLSAAFALPGVVGAGGAMGAPAVRGSSPDDNIFEVDFMPAGYIFHDFGSSIFNKNLVQDFQLYSAGYGASYGNVTGAVFDVSLRNPKYQPITTTVDLSMLNAGAFIEGQATENSAFYFSYRKSMLPIFFKEGEELEDDDGEKTGVIVNEAPDDYDYQGKWVWDMNDHNVLSFSVTGAEDSAAAGFNERADLAQKTPEFQGDARFIRKFNSQSVLWEYFSKKLYVKTGLGTLSSDEKLAYGKRATLTDGYFEQAKFRKNTLKTRVNYRFTNEHRLVADAAYEDNQTTFNYDTFLYVCTEQDPDCDINKRERINGTQEASHDIIRGSLAHVWNPNDKWQTDVGVQFTRYQYSKENFVAPRVAVDYFLSPTQTISVKAGAYNREQDINYLLPEVGNPALKSQQAQHLTLGYKQQLANEWSWSLETYYKTMKDLPYALDTSSTPNSALYSNDVEGKAYGVDLLINKNKTDNWYGWLAISASKSERTELPTNTTRDYFADTPLVINAVVQYDINEIWNIGFNFTARSGQAYTPIVAVRENPDFPGHFLPVYGEPFSKRHDLSHRLDIRAERKTDWFGLDGKLVFELMNAYGQENIAYIDLDYDKVHSTSDLIIKEEEDDFAMRPSIGYSFKF</sequence>
<keyword evidence="2" id="KW-0813">Transport</keyword>
<dbReference type="AlphaFoldDB" id="A0A975DG09"/>
<keyword evidence="8" id="KW-0675">Receptor</keyword>
<dbReference type="Gene3D" id="2.40.170.20">
    <property type="entry name" value="TonB-dependent receptor, beta-barrel domain"/>
    <property type="match status" value="1"/>
</dbReference>
<dbReference type="SUPFAM" id="SSF56935">
    <property type="entry name" value="Porins"/>
    <property type="match status" value="1"/>
</dbReference>
<keyword evidence="6" id="KW-0472">Membrane</keyword>
<dbReference type="RefSeq" id="WP_208842799.1">
    <property type="nucleotide sequence ID" value="NZ_CP072133.1"/>
</dbReference>
<name>A0A975DG09_9GAMM</name>
<reference evidence="8" key="1">
    <citation type="submission" date="2021-03" db="EMBL/GenBank/DDBJ databases">
        <title>Complete Genome of Pseudoalteromonas xiamenensis STKMTI.2, a new potential marine bacterium producing anti-Vibrio compounds.</title>
        <authorList>
            <person name="Handayani D.P."/>
            <person name="Isnansetyo A."/>
            <person name="Istiqomah I."/>
            <person name="Jumina J."/>
        </authorList>
    </citation>
    <scope>NUCLEOTIDE SEQUENCE</scope>
    <source>
        <strain evidence="8">STKMTI.2</strain>
    </source>
</reference>
<dbReference type="InterPro" id="IPR039426">
    <property type="entry name" value="TonB-dep_rcpt-like"/>
</dbReference>
<evidence type="ECO:0000256" key="3">
    <source>
        <dbReference type="ARBA" id="ARBA00022452"/>
    </source>
</evidence>
<keyword evidence="3" id="KW-1134">Transmembrane beta strand</keyword>
<evidence type="ECO:0000256" key="4">
    <source>
        <dbReference type="ARBA" id="ARBA00022692"/>
    </source>
</evidence>
<keyword evidence="5" id="KW-0732">Signal</keyword>
<evidence type="ECO:0000256" key="2">
    <source>
        <dbReference type="ARBA" id="ARBA00022448"/>
    </source>
</evidence>
<dbReference type="GO" id="GO:0015344">
    <property type="term" value="F:siderophore uptake transmembrane transporter activity"/>
    <property type="evidence" value="ECO:0007669"/>
    <property type="project" value="TreeGrafter"/>
</dbReference>